<comment type="caution">
    <text evidence="7">The sequence shown here is derived from an EMBL/GenBank/DDBJ whole genome shotgun (WGS) entry which is preliminary data.</text>
</comment>
<evidence type="ECO:0000256" key="4">
    <source>
        <dbReference type="ARBA" id="ARBA00023277"/>
    </source>
</evidence>
<evidence type="ECO:0000256" key="1">
    <source>
        <dbReference type="ARBA" id="ARBA00010716"/>
    </source>
</evidence>
<dbReference type="SUPFAM" id="SSF51556">
    <property type="entry name" value="Metallo-dependent hydrolases"/>
    <property type="match status" value="1"/>
</dbReference>
<dbReference type="NCBIfam" id="TIGR00221">
    <property type="entry name" value="nagA"/>
    <property type="match status" value="1"/>
</dbReference>
<dbReference type="InterPro" id="IPR003764">
    <property type="entry name" value="GlcNAc_6-P_deAcase"/>
</dbReference>
<evidence type="ECO:0000313" key="8">
    <source>
        <dbReference type="Proteomes" id="UP000721415"/>
    </source>
</evidence>
<name>A0ABS0LNS1_9LACT</name>
<dbReference type="PANTHER" id="PTHR11113:SF14">
    <property type="entry name" value="N-ACETYLGLUCOSAMINE-6-PHOSPHATE DEACETYLASE"/>
    <property type="match status" value="1"/>
</dbReference>
<dbReference type="RefSeq" id="WP_197114407.1">
    <property type="nucleotide sequence ID" value="NZ_JACBXQ010000001.1"/>
</dbReference>
<accession>A0ABS0LNS1</accession>
<keyword evidence="4 5" id="KW-0119">Carbohydrate metabolism</keyword>
<organism evidence="7 8">
    <name type="scientific">Facklamia lactis</name>
    <dbReference type="NCBI Taxonomy" id="2749967"/>
    <lineage>
        <taxon>Bacteria</taxon>
        <taxon>Bacillati</taxon>
        <taxon>Bacillota</taxon>
        <taxon>Bacilli</taxon>
        <taxon>Lactobacillales</taxon>
        <taxon>Aerococcaceae</taxon>
        <taxon>Facklamia</taxon>
    </lineage>
</organism>
<dbReference type="SUPFAM" id="SSF51338">
    <property type="entry name" value="Composite domain of metallo-dependent hydrolases"/>
    <property type="match status" value="1"/>
</dbReference>
<dbReference type="PIRSF" id="PIRSF038994">
    <property type="entry name" value="NagA"/>
    <property type="match status" value="1"/>
</dbReference>
<dbReference type="InterPro" id="IPR006680">
    <property type="entry name" value="Amidohydro-rel"/>
</dbReference>
<protein>
    <submittedName>
        <fullName evidence="7">N-acetylglucosamine-6-phosphate deacetylase</fullName>
        <ecNumber evidence="7">3.5.1.25</ecNumber>
    </submittedName>
</protein>
<dbReference type="Gene3D" id="3.20.20.140">
    <property type="entry name" value="Metal-dependent hydrolases"/>
    <property type="match status" value="1"/>
</dbReference>
<sequence length="389" mass="41993">MKTYIKAKKIILSHQVVEDAYLEINQGQFNGVHQTIPEEASYLDGTSYTLAPGLVDTHIHGFMGSDVMDGDPEGLRKISEGLLSCGVTSWLPTTLTDSTARLDHVCQLIGDHYDSMPGAKMQGIFLEGPFFTEKYKGAQNPKYMMDPSINQLQKWNEMSGNRVKKIAIAPEREGTEAFIKYALDQNIKVGLAHSNATYQEAKTAVEAGADIFIHTFNGMSGLHHREPGMVGSALSLDNVYAEVICDGFHVHPAAAKIILKARGVDETVLISDCMRAGGLGDGKSSLGEFEVEVKEGAARLVSNGSLAGSVLTLMASVRNLVEWGIATLEEAVTMASLTPAKSVGIDNLCGKIEKGLAADFIVLDDQLNLIGTFIDGQQKYGAILKEEII</sequence>
<evidence type="ECO:0000259" key="6">
    <source>
        <dbReference type="Pfam" id="PF01979"/>
    </source>
</evidence>
<dbReference type="CDD" id="cd00854">
    <property type="entry name" value="NagA"/>
    <property type="match status" value="1"/>
</dbReference>
<dbReference type="PANTHER" id="PTHR11113">
    <property type="entry name" value="N-ACETYLGLUCOSAMINE-6-PHOSPHATE DEACETYLASE"/>
    <property type="match status" value="1"/>
</dbReference>
<dbReference type="EC" id="3.5.1.25" evidence="7"/>
<evidence type="ECO:0000256" key="5">
    <source>
        <dbReference type="PIRNR" id="PIRNR038994"/>
    </source>
</evidence>
<evidence type="ECO:0000256" key="2">
    <source>
        <dbReference type="ARBA" id="ARBA00022723"/>
    </source>
</evidence>
<dbReference type="InterPro" id="IPR011059">
    <property type="entry name" value="Metal-dep_hydrolase_composite"/>
</dbReference>
<reference evidence="7 8" key="1">
    <citation type="submission" date="2020-07" db="EMBL/GenBank/DDBJ databases">
        <title>Facklamia lactis sp. nov., isolated from raw milk.</title>
        <authorList>
            <person name="Doll E.V."/>
            <person name="Huptas C."/>
            <person name="Staib L."/>
            <person name="Wenning M."/>
            <person name="Scherer S."/>
        </authorList>
    </citation>
    <scope>NUCLEOTIDE SEQUENCE [LARGE SCALE GENOMIC DNA]</scope>
    <source>
        <strain evidence="7 8">DSM 111018</strain>
    </source>
</reference>
<dbReference type="EMBL" id="JACBXQ010000001">
    <property type="protein sequence ID" value="MBG9985784.1"/>
    <property type="molecule type" value="Genomic_DNA"/>
</dbReference>
<comment type="similarity">
    <text evidence="1 5">Belongs to the metallo-dependent hydrolases superfamily. NagA family.</text>
</comment>
<dbReference type="InterPro" id="IPR032466">
    <property type="entry name" value="Metal_Hydrolase"/>
</dbReference>
<keyword evidence="8" id="KW-1185">Reference proteome</keyword>
<evidence type="ECO:0000256" key="3">
    <source>
        <dbReference type="ARBA" id="ARBA00022801"/>
    </source>
</evidence>
<dbReference type="GO" id="GO:0008448">
    <property type="term" value="F:N-acetylglucosamine-6-phosphate deacetylase activity"/>
    <property type="evidence" value="ECO:0007669"/>
    <property type="project" value="UniProtKB-EC"/>
</dbReference>
<feature type="domain" description="Amidohydrolase-related" evidence="6">
    <location>
        <begin position="50"/>
        <end position="377"/>
    </location>
</feature>
<dbReference type="Gene3D" id="2.30.40.10">
    <property type="entry name" value="Urease, subunit C, domain 1"/>
    <property type="match status" value="1"/>
</dbReference>
<keyword evidence="2" id="KW-0479">Metal-binding</keyword>
<evidence type="ECO:0000313" key="7">
    <source>
        <dbReference type="EMBL" id="MBG9985784.1"/>
    </source>
</evidence>
<keyword evidence="3 5" id="KW-0378">Hydrolase</keyword>
<dbReference type="Proteomes" id="UP000721415">
    <property type="component" value="Unassembled WGS sequence"/>
</dbReference>
<gene>
    <name evidence="7" type="primary">nagA</name>
    <name evidence="7" type="ORF">HZY91_02620</name>
</gene>
<dbReference type="Pfam" id="PF01979">
    <property type="entry name" value="Amidohydro_1"/>
    <property type="match status" value="1"/>
</dbReference>
<proteinExistence type="inferred from homology"/>